<sequence>MKNLSRNKFLLCFRPVVDMDIMRLEPKPAAAVVNHPAFTCVAGAQSKEDFSKPSTANSSVSDEEKSIAVHSGGKKTLSKVIKAVVFETVLAHRIRDRNRNNGSKNRVLAGKLIQSTTSSSSSSASSSSSSSSSSPLTPNTIQKTETKHQQSGCNESKPKQERIDKGFSCSKNRAMSVFLICLAMTIFWGKLVAIILTSIWLYFLHHNGVDVKMETIKRRGEKVSKEEEEEKVVINGSKNRERVLNFGG</sequence>
<feature type="region of interest" description="Disordered" evidence="1">
    <location>
        <begin position="48"/>
        <end position="72"/>
    </location>
</feature>
<feature type="transmembrane region" description="Helical" evidence="2">
    <location>
        <begin position="177"/>
        <end position="203"/>
    </location>
</feature>
<dbReference type="AlphaFoldDB" id="A0A9D3WAT3"/>
<dbReference type="PANTHER" id="PTHR34379:SF15">
    <property type="entry name" value="PROTEIN, PUTATIVE-RELATED"/>
    <property type="match status" value="1"/>
</dbReference>
<feature type="region of interest" description="Disordered" evidence="1">
    <location>
        <begin position="114"/>
        <end position="161"/>
    </location>
</feature>
<reference evidence="3 4" key="1">
    <citation type="journal article" date="2021" name="Plant Biotechnol. J.">
        <title>Multi-omics assisted identification of the key and species-specific regulatory components of drought-tolerant mechanisms in Gossypium stocksii.</title>
        <authorList>
            <person name="Yu D."/>
            <person name="Ke L."/>
            <person name="Zhang D."/>
            <person name="Wu Y."/>
            <person name="Sun Y."/>
            <person name="Mei J."/>
            <person name="Sun J."/>
            <person name="Sun Y."/>
        </authorList>
    </citation>
    <scope>NUCLEOTIDE SEQUENCE [LARGE SCALE GENOMIC DNA]</scope>
    <source>
        <strain evidence="4">cv. E1</strain>
        <tissue evidence="3">Leaf</tissue>
    </source>
</reference>
<dbReference type="OrthoDB" id="771184at2759"/>
<dbReference type="EMBL" id="JAIQCV010000002">
    <property type="protein sequence ID" value="KAH1120436.1"/>
    <property type="molecule type" value="Genomic_DNA"/>
</dbReference>
<evidence type="ECO:0000313" key="3">
    <source>
        <dbReference type="EMBL" id="KAH1120436.1"/>
    </source>
</evidence>
<comment type="caution">
    <text evidence="3">The sequence shown here is derived from an EMBL/GenBank/DDBJ whole genome shotgun (WGS) entry which is preliminary data.</text>
</comment>
<evidence type="ECO:0000256" key="1">
    <source>
        <dbReference type="SAM" id="MobiDB-lite"/>
    </source>
</evidence>
<feature type="compositionally biased region" description="Polar residues" evidence="1">
    <location>
        <begin position="135"/>
        <end position="154"/>
    </location>
</feature>
<proteinExistence type="predicted"/>
<protein>
    <submittedName>
        <fullName evidence="3">Uncharacterized protein</fullName>
    </submittedName>
</protein>
<keyword evidence="2" id="KW-0812">Transmembrane</keyword>
<name>A0A9D3WAT3_9ROSI</name>
<evidence type="ECO:0000313" key="4">
    <source>
        <dbReference type="Proteomes" id="UP000828251"/>
    </source>
</evidence>
<keyword evidence="2" id="KW-0472">Membrane</keyword>
<gene>
    <name evidence="3" type="ORF">J1N35_003596</name>
</gene>
<keyword evidence="4" id="KW-1185">Reference proteome</keyword>
<dbReference type="Proteomes" id="UP000828251">
    <property type="component" value="Unassembled WGS sequence"/>
</dbReference>
<feature type="compositionally biased region" description="Low complexity" evidence="1">
    <location>
        <begin position="115"/>
        <end position="134"/>
    </location>
</feature>
<keyword evidence="2" id="KW-1133">Transmembrane helix</keyword>
<organism evidence="3 4">
    <name type="scientific">Gossypium stocksii</name>
    <dbReference type="NCBI Taxonomy" id="47602"/>
    <lineage>
        <taxon>Eukaryota</taxon>
        <taxon>Viridiplantae</taxon>
        <taxon>Streptophyta</taxon>
        <taxon>Embryophyta</taxon>
        <taxon>Tracheophyta</taxon>
        <taxon>Spermatophyta</taxon>
        <taxon>Magnoliopsida</taxon>
        <taxon>eudicotyledons</taxon>
        <taxon>Gunneridae</taxon>
        <taxon>Pentapetalae</taxon>
        <taxon>rosids</taxon>
        <taxon>malvids</taxon>
        <taxon>Malvales</taxon>
        <taxon>Malvaceae</taxon>
        <taxon>Malvoideae</taxon>
        <taxon>Gossypium</taxon>
    </lineage>
</organism>
<evidence type="ECO:0000256" key="2">
    <source>
        <dbReference type="SAM" id="Phobius"/>
    </source>
</evidence>
<dbReference type="PANTHER" id="PTHR34379">
    <property type="entry name" value="OS07G0553800 PROTEIN"/>
    <property type="match status" value="1"/>
</dbReference>
<accession>A0A9D3WAT3</accession>
<dbReference type="InterPro" id="IPR040411">
    <property type="entry name" value="At5g23160-like"/>
</dbReference>